<gene>
    <name evidence="1" type="ORF">CBR_g19033</name>
</gene>
<sequence>MNASQIRQNTSLPRLDRATLNGRTIAALCSAHRPPSSSRIDQDDSTRLGMQAGQQLNVRFLSISEGRTDSSSDFCCKRD</sequence>
<protein>
    <submittedName>
        <fullName evidence="1">Uncharacterized protein</fullName>
    </submittedName>
</protein>
<name>A0A388KX36_CHABU</name>
<dbReference type="Proteomes" id="UP000265515">
    <property type="component" value="Unassembled WGS sequence"/>
</dbReference>
<reference evidence="1 2" key="1">
    <citation type="journal article" date="2018" name="Cell">
        <title>The Chara Genome: Secondary Complexity and Implications for Plant Terrestrialization.</title>
        <authorList>
            <person name="Nishiyama T."/>
            <person name="Sakayama H."/>
            <person name="Vries J.D."/>
            <person name="Buschmann H."/>
            <person name="Saint-Marcoux D."/>
            <person name="Ullrich K.K."/>
            <person name="Haas F.B."/>
            <person name="Vanderstraeten L."/>
            <person name="Becker D."/>
            <person name="Lang D."/>
            <person name="Vosolsobe S."/>
            <person name="Rombauts S."/>
            <person name="Wilhelmsson P.K.I."/>
            <person name="Janitza P."/>
            <person name="Kern R."/>
            <person name="Heyl A."/>
            <person name="Rumpler F."/>
            <person name="Villalobos L.I.A.C."/>
            <person name="Clay J.M."/>
            <person name="Skokan R."/>
            <person name="Toyoda A."/>
            <person name="Suzuki Y."/>
            <person name="Kagoshima H."/>
            <person name="Schijlen E."/>
            <person name="Tajeshwar N."/>
            <person name="Catarino B."/>
            <person name="Hetherington A.J."/>
            <person name="Saltykova A."/>
            <person name="Bonnot C."/>
            <person name="Breuninger H."/>
            <person name="Symeonidi A."/>
            <person name="Radhakrishnan G.V."/>
            <person name="Van Nieuwerburgh F."/>
            <person name="Deforce D."/>
            <person name="Chang C."/>
            <person name="Karol K.G."/>
            <person name="Hedrich R."/>
            <person name="Ulvskov P."/>
            <person name="Glockner G."/>
            <person name="Delwiche C.F."/>
            <person name="Petrasek J."/>
            <person name="Van de Peer Y."/>
            <person name="Friml J."/>
            <person name="Beilby M."/>
            <person name="Dolan L."/>
            <person name="Kohara Y."/>
            <person name="Sugano S."/>
            <person name="Fujiyama A."/>
            <person name="Delaux P.-M."/>
            <person name="Quint M."/>
            <person name="TheiBen G."/>
            <person name="Hagemann M."/>
            <person name="Harholt J."/>
            <person name="Dunand C."/>
            <person name="Zachgo S."/>
            <person name="Langdale J."/>
            <person name="Maumus F."/>
            <person name="Straeten D.V.D."/>
            <person name="Gould S.B."/>
            <person name="Rensing S.A."/>
        </authorList>
    </citation>
    <scope>NUCLEOTIDE SEQUENCE [LARGE SCALE GENOMIC DNA]</scope>
    <source>
        <strain evidence="1 2">S276</strain>
    </source>
</reference>
<accession>A0A388KX36</accession>
<proteinExistence type="predicted"/>
<organism evidence="1 2">
    <name type="scientific">Chara braunii</name>
    <name type="common">Braun's stonewort</name>
    <dbReference type="NCBI Taxonomy" id="69332"/>
    <lineage>
        <taxon>Eukaryota</taxon>
        <taxon>Viridiplantae</taxon>
        <taxon>Streptophyta</taxon>
        <taxon>Charophyceae</taxon>
        <taxon>Charales</taxon>
        <taxon>Characeae</taxon>
        <taxon>Chara</taxon>
    </lineage>
</organism>
<dbReference type="EMBL" id="BFEA01000207">
    <property type="protein sequence ID" value="GBG74626.1"/>
    <property type="molecule type" value="Genomic_DNA"/>
</dbReference>
<evidence type="ECO:0000313" key="2">
    <source>
        <dbReference type="Proteomes" id="UP000265515"/>
    </source>
</evidence>
<dbReference type="AlphaFoldDB" id="A0A388KX36"/>
<evidence type="ECO:0000313" key="1">
    <source>
        <dbReference type="EMBL" id="GBG74626.1"/>
    </source>
</evidence>
<dbReference type="Gramene" id="GBG74626">
    <property type="protein sequence ID" value="GBG74626"/>
    <property type="gene ID" value="CBR_g19033"/>
</dbReference>
<keyword evidence="2" id="KW-1185">Reference proteome</keyword>
<comment type="caution">
    <text evidence="1">The sequence shown here is derived from an EMBL/GenBank/DDBJ whole genome shotgun (WGS) entry which is preliminary data.</text>
</comment>